<dbReference type="EMBL" id="MT143400">
    <property type="protein sequence ID" value="QJA96439.1"/>
    <property type="molecule type" value="Genomic_DNA"/>
</dbReference>
<dbReference type="AlphaFoldDB" id="A0A6M3LQI7"/>
<reference evidence="1" key="1">
    <citation type="submission" date="2020-03" db="EMBL/GenBank/DDBJ databases">
        <title>The deep terrestrial virosphere.</title>
        <authorList>
            <person name="Holmfeldt K."/>
            <person name="Nilsson E."/>
            <person name="Simone D."/>
            <person name="Lopez-Fernandez M."/>
            <person name="Wu X."/>
            <person name="de Brujin I."/>
            <person name="Lundin D."/>
            <person name="Andersson A."/>
            <person name="Bertilsson S."/>
            <person name="Dopson M."/>
        </authorList>
    </citation>
    <scope>NUCLEOTIDE SEQUENCE</scope>
    <source>
        <strain evidence="1">MM415B08709</strain>
    </source>
</reference>
<protein>
    <submittedName>
        <fullName evidence="1">Uncharacterized protein</fullName>
    </submittedName>
</protein>
<organism evidence="1">
    <name type="scientific">viral metagenome</name>
    <dbReference type="NCBI Taxonomy" id="1070528"/>
    <lineage>
        <taxon>unclassified sequences</taxon>
        <taxon>metagenomes</taxon>
        <taxon>organismal metagenomes</taxon>
    </lineage>
</organism>
<accession>A0A6M3LQI7</accession>
<name>A0A6M3LQI7_9ZZZZ</name>
<sequence length="51" mass="6135">MLNVHTRRHIRQLRKTIKRLHNEKRVHLAAAAYYGTIVESINLNNIEEKRE</sequence>
<gene>
    <name evidence="1" type="ORF">MM415B08709_0009</name>
</gene>
<proteinExistence type="predicted"/>
<evidence type="ECO:0000313" key="1">
    <source>
        <dbReference type="EMBL" id="QJA96439.1"/>
    </source>
</evidence>